<name>A0ABY1QGJ6_9BURK</name>
<dbReference type="RefSeq" id="WP_283443757.1">
    <property type="nucleotide sequence ID" value="NZ_FXUL01000015.1"/>
</dbReference>
<evidence type="ECO:0000313" key="11">
    <source>
        <dbReference type="Proteomes" id="UP001158049"/>
    </source>
</evidence>
<keyword evidence="11" id="KW-1185">Reference proteome</keyword>
<evidence type="ECO:0000256" key="8">
    <source>
        <dbReference type="PROSITE-ProRule" id="PRU00339"/>
    </source>
</evidence>
<evidence type="ECO:0000256" key="5">
    <source>
        <dbReference type="ARBA" id="ARBA00022679"/>
    </source>
</evidence>
<dbReference type="GO" id="GO:0016740">
    <property type="term" value="F:transferase activity"/>
    <property type="evidence" value="ECO:0007669"/>
    <property type="project" value="UniProtKB-KW"/>
</dbReference>
<evidence type="ECO:0000256" key="7">
    <source>
        <dbReference type="ARBA" id="ARBA00022803"/>
    </source>
</evidence>
<evidence type="ECO:0000256" key="6">
    <source>
        <dbReference type="ARBA" id="ARBA00022737"/>
    </source>
</evidence>
<evidence type="ECO:0000256" key="3">
    <source>
        <dbReference type="ARBA" id="ARBA00011970"/>
    </source>
</evidence>
<dbReference type="Gene3D" id="1.25.40.10">
    <property type="entry name" value="Tetratricopeptide repeat domain"/>
    <property type="match status" value="1"/>
</dbReference>
<dbReference type="Gene3D" id="3.40.50.11380">
    <property type="match status" value="1"/>
</dbReference>
<dbReference type="Gene3D" id="3.40.50.2000">
    <property type="entry name" value="Glycogen Phosphorylase B"/>
    <property type="match status" value="1"/>
</dbReference>
<dbReference type="EMBL" id="FXUL01000015">
    <property type="protein sequence ID" value="SMP70117.1"/>
    <property type="molecule type" value="Genomic_DNA"/>
</dbReference>
<comment type="caution">
    <text evidence="10">The sequence shown here is derived from an EMBL/GenBank/DDBJ whole genome shotgun (WGS) entry which is preliminary data.</text>
</comment>
<keyword evidence="4" id="KW-0328">Glycosyltransferase</keyword>
<dbReference type="SMART" id="SM00028">
    <property type="entry name" value="TPR"/>
    <property type="match status" value="3"/>
</dbReference>
<sequence>MSKLLLQARHLVATGDYADAEALCRHLLTAGGPVGAVRQVLVECLYNQGMMLLQGGMFDDAEERFRSAVEVNPKYALALNNLGSIRLLQGRHAEALSYFQQAFRADPRCLEAARNLATGLQNLDRLDEAAAMFERLAKLDPKNAGLYLLRNATLVRGIIPDAAYPDRVRSRMHRMLDQCLASPLRATRPESFTAPYFFLSYHGKPNRELHARIAQAYLHVCPQLGWTAPQLADAAGRQGRIRVGILSAHLANHSIGGTTCGLVEQLDRDRFEVIVIRLGRSPGDAMARRIDAAASSVLTLGTHDLAAARERIAELALDVLFYQDIGMEPFAYLLSFARLAPVQLTSFGHPDTTGVPNMDYFLSSDLYEPEGAAAHYSERLLTIPNAGTLSYYDRPTPPAGPVPRSEFGLDEGESVYLCPQTLFKVHPDMEAVLAGIVRRDSRARIVFIEPAKAHYRQELEARWRTLPHGTPERITFIKRLEHEKYLRLLACADVMLDTVHFNGQNTNLEAFSVGVPVVTWPGAMQRGRHTLGMYRKMGEQLFADLVAADAEDYADKAVRLATCPEHRRELVSRIEANRDKLYQDSEFVRSCERLFTELVKR</sequence>
<evidence type="ECO:0000256" key="4">
    <source>
        <dbReference type="ARBA" id="ARBA00022676"/>
    </source>
</evidence>
<dbReference type="InterPro" id="IPR029489">
    <property type="entry name" value="OGT/SEC/SPY_C"/>
</dbReference>
<feature type="repeat" description="TPR" evidence="8">
    <location>
        <begin position="76"/>
        <end position="109"/>
    </location>
</feature>
<dbReference type="PROSITE" id="PS50293">
    <property type="entry name" value="TPR_REGION"/>
    <property type="match status" value="1"/>
</dbReference>
<dbReference type="SUPFAM" id="SSF48452">
    <property type="entry name" value="TPR-like"/>
    <property type="match status" value="1"/>
</dbReference>
<feature type="repeat" description="TPR" evidence="8">
    <location>
        <begin position="110"/>
        <end position="143"/>
    </location>
</feature>
<dbReference type="Pfam" id="PF13844">
    <property type="entry name" value="Glyco_transf_41"/>
    <property type="match status" value="2"/>
</dbReference>
<dbReference type="InterPro" id="IPR011990">
    <property type="entry name" value="TPR-like_helical_dom_sf"/>
</dbReference>
<reference evidence="10 11" key="1">
    <citation type="submission" date="2017-05" db="EMBL/GenBank/DDBJ databases">
        <authorList>
            <person name="Varghese N."/>
            <person name="Submissions S."/>
        </authorList>
    </citation>
    <scope>NUCLEOTIDE SEQUENCE [LARGE SCALE GENOMIC DNA]</scope>
    <source>
        <strain evidence="10 11">DSM 26001</strain>
    </source>
</reference>
<dbReference type="Proteomes" id="UP001158049">
    <property type="component" value="Unassembled WGS sequence"/>
</dbReference>
<dbReference type="PANTHER" id="PTHR44366">
    <property type="entry name" value="UDP-N-ACETYLGLUCOSAMINE--PEPTIDE N-ACETYLGLUCOSAMINYLTRANSFERASE 110 KDA SUBUNIT"/>
    <property type="match status" value="1"/>
</dbReference>
<evidence type="ECO:0000259" key="9">
    <source>
        <dbReference type="Pfam" id="PF13844"/>
    </source>
</evidence>
<dbReference type="SUPFAM" id="SSF53756">
    <property type="entry name" value="UDP-Glycosyltransferase/glycogen phosphorylase"/>
    <property type="match status" value="1"/>
</dbReference>
<protein>
    <recommendedName>
        <fullName evidence="3">protein O-GlcNAc transferase</fullName>
        <ecNumber evidence="3">2.4.1.255</ecNumber>
    </recommendedName>
</protein>
<evidence type="ECO:0000256" key="2">
    <source>
        <dbReference type="ARBA" id="ARBA00005386"/>
    </source>
</evidence>
<dbReference type="PANTHER" id="PTHR44366:SF1">
    <property type="entry name" value="UDP-N-ACETYLGLUCOSAMINE--PEPTIDE N-ACETYLGLUCOSAMINYLTRANSFERASE 110 KDA SUBUNIT"/>
    <property type="match status" value="1"/>
</dbReference>
<dbReference type="InterPro" id="IPR037919">
    <property type="entry name" value="OGT"/>
</dbReference>
<dbReference type="EC" id="2.4.1.255" evidence="3"/>
<gene>
    <name evidence="10" type="ORF">SAMN06295970_115145</name>
</gene>
<keyword evidence="7 8" id="KW-0802">TPR repeat</keyword>
<comment type="similarity">
    <text evidence="2">Belongs to the glycosyltransferase 41 family. O-GlcNAc transferase subfamily.</text>
</comment>
<proteinExistence type="inferred from homology"/>
<comment type="pathway">
    <text evidence="1">Protein modification; protein glycosylation.</text>
</comment>
<dbReference type="InterPro" id="IPR019734">
    <property type="entry name" value="TPR_rpt"/>
</dbReference>
<feature type="repeat" description="TPR" evidence="8">
    <location>
        <begin position="42"/>
        <end position="75"/>
    </location>
</feature>
<dbReference type="PROSITE" id="PS50005">
    <property type="entry name" value="TPR"/>
    <property type="match status" value="3"/>
</dbReference>
<feature type="domain" description="O-GlcNAc transferase C-terminal" evidence="9">
    <location>
        <begin position="404"/>
        <end position="579"/>
    </location>
</feature>
<evidence type="ECO:0000256" key="1">
    <source>
        <dbReference type="ARBA" id="ARBA00004922"/>
    </source>
</evidence>
<organism evidence="10 11">
    <name type="scientific">Noviherbaspirillum suwonense</name>
    <dbReference type="NCBI Taxonomy" id="1224511"/>
    <lineage>
        <taxon>Bacteria</taxon>
        <taxon>Pseudomonadati</taxon>
        <taxon>Pseudomonadota</taxon>
        <taxon>Betaproteobacteria</taxon>
        <taxon>Burkholderiales</taxon>
        <taxon>Oxalobacteraceae</taxon>
        <taxon>Noviherbaspirillum</taxon>
    </lineage>
</organism>
<keyword evidence="6" id="KW-0677">Repeat</keyword>
<feature type="domain" description="O-GlcNAc transferase C-terminal" evidence="9">
    <location>
        <begin position="233"/>
        <end position="385"/>
    </location>
</feature>
<accession>A0ABY1QGJ6</accession>
<evidence type="ECO:0000313" key="10">
    <source>
        <dbReference type="EMBL" id="SMP70117.1"/>
    </source>
</evidence>
<dbReference type="Pfam" id="PF13432">
    <property type="entry name" value="TPR_16"/>
    <property type="match status" value="1"/>
</dbReference>
<keyword evidence="5 10" id="KW-0808">Transferase</keyword>